<evidence type="ECO:0000313" key="10">
    <source>
        <dbReference type="Proteomes" id="UP000192783"/>
    </source>
</evidence>
<dbReference type="RefSeq" id="WP_084058664.1">
    <property type="nucleotide sequence ID" value="NZ_FWXF01000018.1"/>
</dbReference>
<dbReference type="OrthoDB" id="9795292at2"/>
<dbReference type="Pfam" id="PF02706">
    <property type="entry name" value="Wzz"/>
    <property type="match status" value="1"/>
</dbReference>
<accession>A0A1W1XT53</accession>
<dbReference type="InterPro" id="IPR050445">
    <property type="entry name" value="Bact_polysacc_biosynth/exp"/>
</dbReference>
<dbReference type="InterPro" id="IPR003856">
    <property type="entry name" value="LPS_length_determ_N"/>
</dbReference>
<protein>
    <submittedName>
        <fullName evidence="9">Uncharacterized protein involved in exopolysaccharide biosynthesis</fullName>
    </submittedName>
</protein>
<feature type="coiled-coil region" evidence="6">
    <location>
        <begin position="182"/>
        <end position="252"/>
    </location>
</feature>
<keyword evidence="10" id="KW-1185">Reference proteome</keyword>
<feature type="coiled-coil region" evidence="6">
    <location>
        <begin position="381"/>
        <end position="446"/>
    </location>
</feature>
<dbReference type="EMBL" id="FWXF01000018">
    <property type="protein sequence ID" value="SMC26731.1"/>
    <property type="molecule type" value="Genomic_DNA"/>
</dbReference>
<keyword evidence="4 7" id="KW-1133">Transmembrane helix</keyword>
<feature type="transmembrane region" description="Helical" evidence="7">
    <location>
        <begin position="483"/>
        <end position="503"/>
    </location>
</feature>
<organism evidence="9 10">
    <name type="scientific">Desulfacinum hydrothermale DSM 13146</name>
    <dbReference type="NCBI Taxonomy" id="1121390"/>
    <lineage>
        <taxon>Bacteria</taxon>
        <taxon>Pseudomonadati</taxon>
        <taxon>Thermodesulfobacteriota</taxon>
        <taxon>Syntrophobacteria</taxon>
        <taxon>Syntrophobacterales</taxon>
        <taxon>Syntrophobacteraceae</taxon>
        <taxon>Desulfacinum</taxon>
    </lineage>
</organism>
<evidence type="ECO:0000256" key="4">
    <source>
        <dbReference type="ARBA" id="ARBA00022989"/>
    </source>
</evidence>
<dbReference type="AlphaFoldDB" id="A0A1W1XT53"/>
<reference evidence="9 10" key="1">
    <citation type="submission" date="2017-04" db="EMBL/GenBank/DDBJ databases">
        <authorList>
            <person name="Afonso C.L."/>
            <person name="Miller P.J."/>
            <person name="Scott M.A."/>
            <person name="Spackman E."/>
            <person name="Goraichik I."/>
            <person name="Dimitrov K.M."/>
            <person name="Suarez D.L."/>
            <person name="Swayne D.E."/>
        </authorList>
    </citation>
    <scope>NUCLEOTIDE SEQUENCE [LARGE SCALE GENOMIC DNA]</scope>
    <source>
        <strain evidence="9 10">DSM 13146</strain>
    </source>
</reference>
<dbReference type="PANTHER" id="PTHR32309:SF13">
    <property type="entry name" value="FERRIC ENTEROBACTIN TRANSPORT PROTEIN FEPE"/>
    <property type="match status" value="1"/>
</dbReference>
<keyword evidence="3 7" id="KW-0812">Transmembrane</keyword>
<keyword evidence="5 7" id="KW-0472">Membrane</keyword>
<proteinExistence type="predicted"/>
<feature type="transmembrane region" description="Helical" evidence="7">
    <location>
        <begin position="546"/>
        <end position="567"/>
    </location>
</feature>
<comment type="subcellular location">
    <subcellularLocation>
        <location evidence="1">Cell membrane</location>
        <topology evidence="1">Multi-pass membrane protein</topology>
    </subcellularLocation>
</comment>
<feature type="transmembrane region" description="Helical" evidence="7">
    <location>
        <begin position="21"/>
        <end position="42"/>
    </location>
</feature>
<gene>
    <name evidence="9" type="ORF">SAMN02746041_02738</name>
</gene>
<sequence>MHQQQSLNDLQRLQRILKRRRGWLVAPFVITLLLAVVLALALPNIYRSTATILIKDKRIPEDLVPSTVSSYAEERVQAITQEVMSRTRILQLAEKHDLLGAKRHTLSTDTLVEKIKKRIAIEPVNAEVNTGRSNRPVTLMIAFRLAYEDESPQKAQAVTNEIASYYLEKNLESREKVARGTTAFLQEQMEQVKKRITGLEDQLAAYRKAHLEQLPEFTQLNMQKLEKLNADIVNINMQLRNLEEQRASLRTQLASLDPYAETASGQVLSPQQRLQLARMERAQLVARYSEKHPLVQAKNREIALLEKSAGGSQALVEIRRRIRELEGQLAALSSKYTADHPKVRKVRNELERLRADLGYVEGAAAQGDSPRSTQAPSNPAYVNLKAELAKTEVSIRSFKQERKRLEAQVQNLYEKLRAMPEVAKTYNSLETDLQLAKAHYQELQEKFLAAKVSQSMEEDRLGETFEVIEPAYLPGKPARPNRLAIVLVGIVLGLGLAMGLTALREFSDPRLYDREDLEQAAGMPVLSLIPTLETEEDRRRRRRRRLATAAACLGGLVAALWAFHLWVMDWHIFYAKLLRLLEGKFFI</sequence>
<dbReference type="GO" id="GO:0005886">
    <property type="term" value="C:plasma membrane"/>
    <property type="evidence" value="ECO:0007669"/>
    <property type="project" value="UniProtKB-SubCell"/>
</dbReference>
<dbReference type="PANTHER" id="PTHR32309">
    <property type="entry name" value="TYROSINE-PROTEIN KINASE"/>
    <property type="match status" value="1"/>
</dbReference>
<dbReference type="GO" id="GO:0004713">
    <property type="term" value="F:protein tyrosine kinase activity"/>
    <property type="evidence" value="ECO:0007669"/>
    <property type="project" value="TreeGrafter"/>
</dbReference>
<keyword evidence="6" id="KW-0175">Coiled coil</keyword>
<dbReference type="STRING" id="1121390.SAMN02746041_02738"/>
<evidence type="ECO:0000256" key="5">
    <source>
        <dbReference type="ARBA" id="ARBA00023136"/>
    </source>
</evidence>
<feature type="domain" description="Polysaccharide chain length determinant N-terminal" evidence="8">
    <location>
        <begin position="9"/>
        <end position="90"/>
    </location>
</feature>
<evidence type="ECO:0000256" key="6">
    <source>
        <dbReference type="SAM" id="Coils"/>
    </source>
</evidence>
<evidence type="ECO:0000256" key="3">
    <source>
        <dbReference type="ARBA" id="ARBA00022692"/>
    </source>
</evidence>
<evidence type="ECO:0000256" key="1">
    <source>
        <dbReference type="ARBA" id="ARBA00004651"/>
    </source>
</evidence>
<keyword evidence="2" id="KW-1003">Cell membrane</keyword>
<evidence type="ECO:0000256" key="7">
    <source>
        <dbReference type="SAM" id="Phobius"/>
    </source>
</evidence>
<evidence type="ECO:0000313" key="9">
    <source>
        <dbReference type="EMBL" id="SMC26731.1"/>
    </source>
</evidence>
<name>A0A1W1XT53_9BACT</name>
<evidence type="ECO:0000259" key="8">
    <source>
        <dbReference type="Pfam" id="PF02706"/>
    </source>
</evidence>
<dbReference type="Proteomes" id="UP000192783">
    <property type="component" value="Unassembled WGS sequence"/>
</dbReference>
<evidence type="ECO:0000256" key="2">
    <source>
        <dbReference type="ARBA" id="ARBA00022475"/>
    </source>
</evidence>